<comment type="similarity">
    <text evidence="1 4">Belongs to the aldehyde dehydrogenase family.</text>
</comment>
<dbReference type="EC" id="1.2.1.79" evidence="6"/>
<dbReference type="InterPro" id="IPR016162">
    <property type="entry name" value="Ald_DH_N"/>
</dbReference>
<evidence type="ECO:0000259" key="5">
    <source>
        <dbReference type="Pfam" id="PF00171"/>
    </source>
</evidence>
<dbReference type="GO" id="GO:0004777">
    <property type="term" value="F:succinate-semialdehyde dehydrogenase (NAD+) activity"/>
    <property type="evidence" value="ECO:0007669"/>
    <property type="project" value="TreeGrafter"/>
</dbReference>
<dbReference type="FunFam" id="3.40.605.10:FF:000026">
    <property type="entry name" value="Aldehyde dehydrogenase, putative"/>
    <property type="match status" value="1"/>
</dbReference>
<dbReference type="PROSITE" id="PS00070">
    <property type="entry name" value="ALDEHYDE_DEHYDR_CYS"/>
    <property type="match status" value="1"/>
</dbReference>
<name>A0A5P9Q945_9MICO</name>
<dbReference type="InterPro" id="IPR015590">
    <property type="entry name" value="Aldehyde_DH_dom"/>
</dbReference>
<dbReference type="AlphaFoldDB" id="A0A5P9Q945"/>
<dbReference type="EMBL" id="CP045529">
    <property type="protein sequence ID" value="QFU97944.1"/>
    <property type="molecule type" value="Genomic_DNA"/>
</dbReference>
<dbReference type="InterPro" id="IPR029510">
    <property type="entry name" value="Ald_DH_CS_GLU"/>
</dbReference>
<dbReference type="CDD" id="cd07103">
    <property type="entry name" value="ALDH_F5_SSADH_GabD"/>
    <property type="match status" value="1"/>
</dbReference>
<dbReference type="PANTHER" id="PTHR43353:SF5">
    <property type="entry name" value="SUCCINATE-SEMIALDEHYDE DEHYDROGENASE, MITOCHONDRIAL"/>
    <property type="match status" value="1"/>
</dbReference>
<evidence type="ECO:0000313" key="6">
    <source>
        <dbReference type="EMBL" id="QFU97944.1"/>
    </source>
</evidence>
<dbReference type="EC" id="1.2.1.16" evidence="6"/>
<dbReference type="FunFam" id="3.40.309.10:FF:000004">
    <property type="entry name" value="Succinate-semialdehyde dehydrogenase I"/>
    <property type="match status" value="1"/>
</dbReference>
<gene>
    <name evidence="6" type="ORF">KDY119_01450</name>
</gene>
<dbReference type="SUPFAM" id="SSF53720">
    <property type="entry name" value="ALDH-like"/>
    <property type="match status" value="1"/>
</dbReference>
<evidence type="ECO:0000256" key="4">
    <source>
        <dbReference type="RuleBase" id="RU003345"/>
    </source>
</evidence>
<dbReference type="InterPro" id="IPR016161">
    <property type="entry name" value="Ald_DH/histidinol_DH"/>
</dbReference>
<dbReference type="Gene3D" id="3.40.309.10">
    <property type="entry name" value="Aldehyde Dehydrogenase, Chain A, domain 2"/>
    <property type="match status" value="1"/>
</dbReference>
<dbReference type="FunFam" id="3.40.605.10:FF:000007">
    <property type="entry name" value="NAD/NADP-dependent betaine aldehyde dehydrogenase"/>
    <property type="match status" value="1"/>
</dbReference>
<reference evidence="6 7" key="1">
    <citation type="submission" date="2019-10" db="EMBL/GenBank/DDBJ databases">
        <title>Genome sequence of Luteimicrobium xylanilyticum HY-24.</title>
        <authorList>
            <person name="Kim D.Y."/>
            <person name="Park H.-Y."/>
        </authorList>
    </citation>
    <scope>NUCLEOTIDE SEQUENCE [LARGE SCALE GENOMIC DNA]</scope>
    <source>
        <strain evidence="6 7">HY-24</strain>
    </source>
</reference>
<keyword evidence="2 4" id="KW-0560">Oxidoreductase</keyword>
<dbReference type="InterPro" id="IPR016160">
    <property type="entry name" value="Ald_DH_CS_CYS"/>
</dbReference>
<dbReference type="Pfam" id="PF00171">
    <property type="entry name" value="Aldedh"/>
    <property type="match status" value="1"/>
</dbReference>
<dbReference type="KEGG" id="lxl:KDY119_01450"/>
<keyword evidence="7" id="KW-1185">Reference proteome</keyword>
<accession>A0A5P9Q945</accession>
<dbReference type="Proteomes" id="UP000326702">
    <property type="component" value="Chromosome"/>
</dbReference>
<dbReference type="GO" id="GO:0102810">
    <property type="term" value="F:glutarate-semialdehyde dehydrogenase (NADP+) activity"/>
    <property type="evidence" value="ECO:0007669"/>
    <property type="project" value="UniProtKB-EC"/>
</dbReference>
<organism evidence="6 7">
    <name type="scientific">Luteimicrobium xylanilyticum</name>
    <dbReference type="NCBI Taxonomy" id="1133546"/>
    <lineage>
        <taxon>Bacteria</taxon>
        <taxon>Bacillati</taxon>
        <taxon>Actinomycetota</taxon>
        <taxon>Actinomycetes</taxon>
        <taxon>Micrococcales</taxon>
        <taxon>Luteimicrobium</taxon>
    </lineage>
</organism>
<dbReference type="Gene3D" id="3.40.605.10">
    <property type="entry name" value="Aldehyde Dehydrogenase, Chain A, domain 1"/>
    <property type="match status" value="1"/>
</dbReference>
<dbReference type="InterPro" id="IPR016163">
    <property type="entry name" value="Ald_DH_C"/>
</dbReference>
<evidence type="ECO:0000256" key="1">
    <source>
        <dbReference type="ARBA" id="ARBA00009986"/>
    </source>
</evidence>
<feature type="active site" evidence="3">
    <location>
        <position position="288"/>
    </location>
</feature>
<evidence type="ECO:0000313" key="7">
    <source>
        <dbReference type="Proteomes" id="UP000326702"/>
    </source>
</evidence>
<dbReference type="PANTHER" id="PTHR43353">
    <property type="entry name" value="SUCCINATE-SEMIALDEHYDE DEHYDROGENASE, MITOCHONDRIAL"/>
    <property type="match status" value="1"/>
</dbReference>
<protein>
    <submittedName>
        <fullName evidence="6">Succinate-semialdehyde dehydrogenase (NAD(P)(+))</fullName>
        <ecNumber evidence="6">1.2.1.16</ecNumber>
        <ecNumber evidence="6">1.2.1.20</ecNumber>
        <ecNumber evidence="6">1.2.1.79</ecNumber>
    </submittedName>
</protein>
<sequence length="515" mass="53920">MTTITRPVEEAPTMSVPAPLLPASGSAPLPPDVAAHVPTGLLVGGTWGPSSSGETFEVADPATEEVLFDVADGTPEDADRALGAAWDAWPAWRAVAPRERSELLRAVYQRVTNHREDFAALITAECGKPLAEARAEVDYGADFLRWFAEQAVRFEGLYRPAPAGGARQLVSRRPVGPALLVTPWNFPIAMLTRKLAPALAAGCPVVIKPARLTPLTTLALAEILRSELADRDLPVGVVNVVPTSSASAVTGPLLSDPRLRKLSFTGSTAVGRTLLEAAAGQVLKTSMELGGNAPFLVFEDADLDAAVEGALVAKLRNTGQSCVAANRFLVHDAVADEFASRLATAVAKRRLGRGTEDGVDVGPLIEEKAVEKVGGLVQDAVDDGARVLVGGEAPAGRGFFYAPTVLGDVPADAAMLGEEIFGPVAPVTRFGSDEEALRLANGTEYGLVAYAYTRDVGRALRLTEELEAGMIGINRGLVSDASAPFGGLKQSGLGREGGEAGIEEYQETVYAAVQL</sequence>
<dbReference type="EC" id="1.2.1.20" evidence="6"/>
<dbReference type="GO" id="GO:0009450">
    <property type="term" value="P:gamma-aminobutyric acid catabolic process"/>
    <property type="evidence" value="ECO:0007669"/>
    <property type="project" value="TreeGrafter"/>
</dbReference>
<feature type="domain" description="Aldehyde dehydrogenase" evidence="5">
    <location>
        <begin position="48"/>
        <end position="508"/>
    </location>
</feature>
<dbReference type="InterPro" id="IPR050740">
    <property type="entry name" value="Aldehyde_DH_Superfamily"/>
</dbReference>
<evidence type="ECO:0000256" key="3">
    <source>
        <dbReference type="PROSITE-ProRule" id="PRU10007"/>
    </source>
</evidence>
<proteinExistence type="inferred from homology"/>
<evidence type="ECO:0000256" key="2">
    <source>
        <dbReference type="ARBA" id="ARBA00023002"/>
    </source>
</evidence>
<dbReference type="PROSITE" id="PS00687">
    <property type="entry name" value="ALDEHYDE_DEHYDR_GLU"/>
    <property type="match status" value="1"/>
</dbReference>
<dbReference type="GO" id="GO:0036243">
    <property type="term" value="F:succinate-semialdehyde dehydrogenase (NADP+) activity"/>
    <property type="evidence" value="ECO:0007669"/>
    <property type="project" value="UniProtKB-EC"/>
</dbReference>